<dbReference type="InterPro" id="IPR036388">
    <property type="entry name" value="WH-like_DNA-bd_sf"/>
</dbReference>
<dbReference type="Proteomes" id="UP000575985">
    <property type="component" value="Unassembled WGS sequence"/>
</dbReference>
<comment type="caution">
    <text evidence="6">The sequence shown here is derived from an EMBL/GenBank/DDBJ whole genome shotgun (WGS) entry which is preliminary data.</text>
</comment>
<dbReference type="Gene3D" id="1.10.10.10">
    <property type="entry name" value="Winged helix-like DNA-binding domain superfamily/Winged helix DNA-binding domain"/>
    <property type="match status" value="1"/>
</dbReference>
<organism evidence="6 7">
    <name type="scientific">Streptomonospora nanhaiensis</name>
    <dbReference type="NCBI Taxonomy" id="1323731"/>
    <lineage>
        <taxon>Bacteria</taxon>
        <taxon>Bacillati</taxon>
        <taxon>Actinomycetota</taxon>
        <taxon>Actinomycetes</taxon>
        <taxon>Streptosporangiales</taxon>
        <taxon>Nocardiopsidaceae</taxon>
        <taxon>Streptomonospora</taxon>
    </lineage>
</organism>
<evidence type="ECO:0000256" key="2">
    <source>
        <dbReference type="ARBA" id="ARBA00023015"/>
    </source>
</evidence>
<dbReference type="Pfam" id="PF00126">
    <property type="entry name" value="HTH_1"/>
    <property type="match status" value="1"/>
</dbReference>
<evidence type="ECO:0000256" key="3">
    <source>
        <dbReference type="ARBA" id="ARBA00023125"/>
    </source>
</evidence>
<reference evidence="6 7" key="1">
    <citation type="submission" date="2020-07" db="EMBL/GenBank/DDBJ databases">
        <title>Sequencing the genomes of 1000 actinobacteria strains.</title>
        <authorList>
            <person name="Klenk H.-P."/>
        </authorList>
    </citation>
    <scope>NUCLEOTIDE SEQUENCE [LARGE SCALE GENOMIC DNA]</scope>
    <source>
        <strain evidence="6 7">DSM 45927</strain>
    </source>
</reference>
<keyword evidence="7" id="KW-1185">Reference proteome</keyword>
<dbReference type="InterPro" id="IPR036390">
    <property type="entry name" value="WH_DNA-bd_sf"/>
</dbReference>
<dbReference type="CDD" id="cd08423">
    <property type="entry name" value="PBP2_LTTR_like_6"/>
    <property type="match status" value="1"/>
</dbReference>
<dbReference type="GO" id="GO:0003677">
    <property type="term" value="F:DNA binding"/>
    <property type="evidence" value="ECO:0007669"/>
    <property type="project" value="UniProtKB-KW"/>
</dbReference>
<dbReference type="GO" id="GO:0032993">
    <property type="term" value="C:protein-DNA complex"/>
    <property type="evidence" value="ECO:0007669"/>
    <property type="project" value="TreeGrafter"/>
</dbReference>
<dbReference type="GO" id="GO:0003700">
    <property type="term" value="F:DNA-binding transcription factor activity"/>
    <property type="evidence" value="ECO:0007669"/>
    <property type="project" value="InterPro"/>
</dbReference>
<evidence type="ECO:0000313" key="7">
    <source>
        <dbReference type="Proteomes" id="UP000575985"/>
    </source>
</evidence>
<accession>A0A853BYA7</accession>
<dbReference type="SUPFAM" id="SSF53850">
    <property type="entry name" value="Periplasmic binding protein-like II"/>
    <property type="match status" value="1"/>
</dbReference>
<evidence type="ECO:0000256" key="4">
    <source>
        <dbReference type="ARBA" id="ARBA00023163"/>
    </source>
</evidence>
<dbReference type="RefSeq" id="WP_179770174.1">
    <property type="nucleotide sequence ID" value="NZ_JACCFO010000001.1"/>
</dbReference>
<comment type="similarity">
    <text evidence="1">Belongs to the LysR transcriptional regulatory family.</text>
</comment>
<dbReference type="Gene3D" id="3.40.190.10">
    <property type="entry name" value="Periplasmic binding protein-like II"/>
    <property type="match status" value="2"/>
</dbReference>
<keyword evidence="4" id="KW-0804">Transcription</keyword>
<dbReference type="PRINTS" id="PR00039">
    <property type="entry name" value="HTHLYSR"/>
</dbReference>
<gene>
    <name evidence="6" type="ORF">HNR12_005419</name>
</gene>
<protein>
    <submittedName>
        <fullName evidence="6">DNA-binding transcriptional LysR family regulator</fullName>
    </submittedName>
</protein>
<name>A0A853BYA7_9ACTN</name>
<dbReference type="AlphaFoldDB" id="A0A853BYA7"/>
<evidence type="ECO:0000313" key="6">
    <source>
        <dbReference type="EMBL" id="NYI99142.1"/>
    </source>
</evidence>
<dbReference type="SUPFAM" id="SSF46785">
    <property type="entry name" value="Winged helix' DNA-binding domain"/>
    <property type="match status" value="1"/>
</dbReference>
<dbReference type="EMBL" id="JACCFO010000001">
    <property type="protein sequence ID" value="NYI99142.1"/>
    <property type="molecule type" value="Genomic_DNA"/>
</dbReference>
<sequence>MTGPDPHRLLVFREIARAGSIGGAARALGWTQPAVSQHLRALERQAGLPLVVRVPRGVRLTEAGAVLLRHAEAVASRLRAASDDLAALSDLRSGTVRLAAFPSAGATLVPAAIGLLAERHPGLDVGLREAEPPEALDLLRTGAVDVAVAFAHAGAPPPEEAGLVGLPLGADPVRLVVPAARTGPAAGLADLAGERWIAGCERCTASLVRACADAGFAPDIRHATDDYVVTQALVARGLGVALLPGLALAAFRHPEVAVHDVPGVRPRALHAFHHREADQIPAVRAAVLALRDARRADQASASGQAPRAGS</sequence>
<feature type="domain" description="HTH lysR-type" evidence="5">
    <location>
        <begin position="4"/>
        <end position="61"/>
    </location>
</feature>
<dbReference type="InterPro" id="IPR005119">
    <property type="entry name" value="LysR_subst-bd"/>
</dbReference>
<dbReference type="PANTHER" id="PTHR30346">
    <property type="entry name" value="TRANSCRIPTIONAL DUAL REGULATOR HCAR-RELATED"/>
    <property type="match status" value="1"/>
</dbReference>
<keyword evidence="3 6" id="KW-0238">DNA-binding</keyword>
<evidence type="ECO:0000256" key="1">
    <source>
        <dbReference type="ARBA" id="ARBA00009437"/>
    </source>
</evidence>
<keyword evidence="2" id="KW-0805">Transcription regulation</keyword>
<dbReference type="InterPro" id="IPR000847">
    <property type="entry name" value="LysR_HTH_N"/>
</dbReference>
<dbReference type="Pfam" id="PF03466">
    <property type="entry name" value="LysR_substrate"/>
    <property type="match status" value="1"/>
</dbReference>
<proteinExistence type="inferred from homology"/>
<evidence type="ECO:0000259" key="5">
    <source>
        <dbReference type="PROSITE" id="PS50931"/>
    </source>
</evidence>
<dbReference type="PROSITE" id="PS50931">
    <property type="entry name" value="HTH_LYSR"/>
    <property type="match status" value="1"/>
</dbReference>
<dbReference type="PANTHER" id="PTHR30346:SF29">
    <property type="entry name" value="LYSR SUBSTRATE-BINDING"/>
    <property type="match status" value="1"/>
</dbReference>